<gene>
    <name evidence="2" type="ORF">AVDCRST_MAG25-3206</name>
</gene>
<accession>A0A6J4S3X2</accession>
<proteinExistence type="predicted"/>
<dbReference type="EMBL" id="CADCVI010000214">
    <property type="protein sequence ID" value="CAA9488125.1"/>
    <property type="molecule type" value="Genomic_DNA"/>
</dbReference>
<feature type="region of interest" description="Disordered" evidence="1">
    <location>
        <begin position="53"/>
        <end position="101"/>
    </location>
</feature>
<name>A0A6J4S3X2_9ACTN</name>
<protein>
    <submittedName>
        <fullName evidence="2">Uncharacterized protein</fullName>
    </submittedName>
</protein>
<organism evidence="2">
    <name type="scientific">uncultured Rubrobacteraceae bacterium</name>
    <dbReference type="NCBI Taxonomy" id="349277"/>
    <lineage>
        <taxon>Bacteria</taxon>
        <taxon>Bacillati</taxon>
        <taxon>Actinomycetota</taxon>
        <taxon>Rubrobacteria</taxon>
        <taxon>Rubrobacterales</taxon>
        <taxon>Rubrobacteraceae</taxon>
        <taxon>environmental samples</taxon>
    </lineage>
</organism>
<dbReference type="AlphaFoldDB" id="A0A6J4S3X2"/>
<sequence>MISVFMASSGEAVFVGYPPASWLARTFGRPLQAPAPLPDCSDLPRTRTVLANPSGRGLGRMLPGERPNKRMGASVAKEKKGKGKKTKKEEAEQNGLAEAAVEERGPEVPEAWVGHHVKLRHPVNLNSSFAVGSSAGLLEEAGERGVVLLKRDQRYFYPWSSIFFISLDERAGSSV</sequence>
<evidence type="ECO:0000313" key="2">
    <source>
        <dbReference type="EMBL" id="CAA9488125.1"/>
    </source>
</evidence>
<evidence type="ECO:0000256" key="1">
    <source>
        <dbReference type="SAM" id="MobiDB-lite"/>
    </source>
</evidence>
<reference evidence="2" key="1">
    <citation type="submission" date="2020-02" db="EMBL/GenBank/DDBJ databases">
        <authorList>
            <person name="Meier V. D."/>
        </authorList>
    </citation>
    <scope>NUCLEOTIDE SEQUENCE</scope>
    <source>
        <strain evidence="2">AVDCRST_MAG25</strain>
    </source>
</reference>